<evidence type="ECO:0000256" key="3">
    <source>
        <dbReference type="ARBA" id="ARBA00022741"/>
    </source>
</evidence>
<dbReference type="InterPro" id="IPR016135">
    <property type="entry name" value="UBQ-conjugating_enzyme/RWD"/>
</dbReference>
<evidence type="ECO:0000256" key="7">
    <source>
        <dbReference type="SAM" id="MobiDB-lite"/>
    </source>
</evidence>
<feature type="domain" description="UBC core" evidence="8">
    <location>
        <begin position="5"/>
        <end position="155"/>
    </location>
</feature>
<protein>
    <recommendedName>
        <fullName evidence="1">E2 ubiquitin-conjugating enzyme</fullName>
        <ecNumber evidence="1">2.3.2.23</ecNumber>
    </recommendedName>
</protein>
<keyword evidence="10" id="KW-1185">Reference proteome</keyword>
<organism evidence="9 10">
    <name type="scientific">Riccia fluitans</name>
    <dbReference type="NCBI Taxonomy" id="41844"/>
    <lineage>
        <taxon>Eukaryota</taxon>
        <taxon>Viridiplantae</taxon>
        <taxon>Streptophyta</taxon>
        <taxon>Embryophyta</taxon>
        <taxon>Marchantiophyta</taxon>
        <taxon>Marchantiopsida</taxon>
        <taxon>Marchantiidae</taxon>
        <taxon>Marchantiales</taxon>
        <taxon>Ricciaceae</taxon>
        <taxon>Riccia</taxon>
    </lineage>
</organism>
<dbReference type="Pfam" id="PF00179">
    <property type="entry name" value="UQ_con"/>
    <property type="match status" value="1"/>
</dbReference>
<keyword evidence="2" id="KW-0808">Transferase</keyword>
<feature type="compositionally biased region" description="Polar residues" evidence="7">
    <location>
        <begin position="307"/>
        <end position="316"/>
    </location>
</feature>
<evidence type="ECO:0000256" key="5">
    <source>
        <dbReference type="ARBA" id="ARBA00022840"/>
    </source>
</evidence>
<name>A0ABD1ZFP8_9MARC</name>
<evidence type="ECO:0000256" key="6">
    <source>
        <dbReference type="PROSITE-ProRule" id="PRU10133"/>
    </source>
</evidence>
<feature type="region of interest" description="Disordered" evidence="7">
    <location>
        <begin position="564"/>
        <end position="621"/>
    </location>
</feature>
<evidence type="ECO:0000256" key="4">
    <source>
        <dbReference type="ARBA" id="ARBA00022786"/>
    </source>
</evidence>
<dbReference type="EMBL" id="JBHFFA010000001">
    <property type="protein sequence ID" value="KAL2649431.1"/>
    <property type="molecule type" value="Genomic_DNA"/>
</dbReference>
<dbReference type="PROSITE" id="PS50127">
    <property type="entry name" value="UBC_2"/>
    <property type="match status" value="1"/>
</dbReference>
<dbReference type="InterPro" id="IPR000608">
    <property type="entry name" value="UBC"/>
</dbReference>
<dbReference type="InterPro" id="IPR023313">
    <property type="entry name" value="UBQ-conjugating_AS"/>
</dbReference>
<keyword evidence="4" id="KW-0833">Ubl conjugation pathway</keyword>
<comment type="caution">
    <text evidence="9">The sequence shown here is derived from an EMBL/GenBank/DDBJ whole genome shotgun (WGS) entry which is preliminary data.</text>
</comment>
<evidence type="ECO:0000256" key="2">
    <source>
        <dbReference type="ARBA" id="ARBA00022679"/>
    </source>
</evidence>
<accession>A0ABD1ZFP8</accession>
<dbReference type="InterPro" id="IPR050113">
    <property type="entry name" value="Ub_conjugating_enzyme"/>
</dbReference>
<dbReference type="PANTHER" id="PTHR24067">
    <property type="entry name" value="UBIQUITIN-CONJUGATING ENZYME E2"/>
    <property type="match status" value="1"/>
</dbReference>
<keyword evidence="5" id="KW-0067">ATP-binding</keyword>
<evidence type="ECO:0000259" key="8">
    <source>
        <dbReference type="PROSITE" id="PS50127"/>
    </source>
</evidence>
<dbReference type="EC" id="2.3.2.23" evidence="1"/>
<dbReference type="SMART" id="SM00212">
    <property type="entry name" value="UBCc"/>
    <property type="match status" value="1"/>
</dbReference>
<dbReference type="Gene3D" id="3.10.110.10">
    <property type="entry name" value="Ubiquitin Conjugating Enzyme"/>
    <property type="match status" value="1"/>
</dbReference>
<proteinExistence type="predicted"/>
<dbReference type="GO" id="GO:0005524">
    <property type="term" value="F:ATP binding"/>
    <property type="evidence" value="ECO:0007669"/>
    <property type="project" value="UniProtKB-KW"/>
</dbReference>
<feature type="compositionally biased region" description="Polar residues" evidence="7">
    <location>
        <begin position="528"/>
        <end position="549"/>
    </location>
</feature>
<feature type="active site" description="Glycyl thioester intermediate" evidence="6">
    <location>
        <position position="89"/>
    </location>
</feature>
<dbReference type="SUPFAM" id="SSF54495">
    <property type="entry name" value="UBC-like"/>
    <property type="match status" value="1"/>
</dbReference>
<reference evidence="9 10" key="1">
    <citation type="submission" date="2024-09" db="EMBL/GenBank/DDBJ databases">
        <title>Chromosome-scale assembly of Riccia fluitans.</title>
        <authorList>
            <person name="Paukszto L."/>
            <person name="Sawicki J."/>
            <person name="Karawczyk K."/>
            <person name="Piernik-Szablinska J."/>
            <person name="Szczecinska M."/>
            <person name="Mazdziarz M."/>
        </authorList>
    </citation>
    <scope>NUCLEOTIDE SEQUENCE [LARGE SCALE GENOMIC DNA]</scope>
    <source>
        <strain evidence="9">Rf_01</strain>
        <tissue evidence="9">Aerial parts of the thallus</tissue>
    </source>
</reference>
<keyword evidence="3" id="KW-0547">Nucleotide-binding</keyword>
<sequence length="621" mass="67274">MQAARLATRLQRELRMLQSDPPPGVCAWPCDDSLSHLQAQIQGPHGTVYAKGVFKLEIYFPERYPFEPPSVRFKTPIYHPNIDSGGRICLDILNMPPKGAWKPSLNIPTVLASIGLLLSEPNPDDGLMGDITAQYKHDRFSFDMTATKWTEQYAMQGETALGDKSAGDTDFQQNLSLSAVNTRHSPPIAADLKSREKRQDGLAVLPQAVQTPSEARTVAANNSVKCSALSNPKLNLGNKLSLEKGARESGKQGVNEEAFSVTAKRPLASISNTVGTRQGVVEDTQPVKKTTVEKKTGKDGDIRSQDNENLNSTDGSQPLIRDKPISTLSSMELQRGRAGSAPSSTHASQTALKQQRNSAEKLNMSVTSRTSSAVARVESDYPTKKSKFFMFPSKLSRKSSTDGPKSMEETADLQDGLKEVRVASEARYSGEASDSSGQKAEASQESKRSTDASTKGTPPSTLKEDTGKKCGLGRLQTEAGPSSYLRTDIRSNSKIEERATTSSAATGASVVEVMEDEDTLDRRGGHRSTAQQASSIVQSRTDSQRKVSVSTKVDVIILPDEPDMRKRATGVPGLLRPEMAKKPPVPAKPGADVIVLDSESDEEPPKGRSRLSLARRKVIKK</sequence>
<feature type="compositionally biased region" description="Polar residues" evidence="7">
    <location>
        <begin position="432"/>
        <end position="441"/>
    </location>
</feature>
<feature type="compositionally biased region" description="Polar residues" evidence="7">
    <location>
        <begin position="341"/>
        <end position="357"/>
    </location>
</feature>
<dbReference type="Proteomes" id="UP001605036">
    <property type="component" value="Unassembled WGS sequence"/>
</dbReference>
<evidence type="ECO:0000256" key="1">
    <source>
        <dbReference type="ARBA" id="ARBA00012486"/>
    </source>
</evidence>
<evidence type="ECO:0000313" key="9">
    <source>
        <dbReference type="EMBL" id="KAL2649431.1"/>
    </source>
</evidence>
<dbReference type="PROSITE" id="PS00183">
    <property type="entry name" value="UBC_1"/>
    <property type="match status" value="1"/>
</dbReference>
<feature type="region of interest" description="Disordered" evidence="7">
    <location>
        <begin position="274"/>
        <end position="378"/>
    </location>
</feature>
<feature type="compositionally biased region" description="Basic and acidic residues" evidence="7">
    <location>
        <begin position="415"/>
        <end position="424"/>
    </location>
</feature>
<dbReference type="CDD" id="cd23805">
    <property type="entry name" value="UBCc_UBE2T"/>
    <property type="match status" value="1"/>
</dbReference>
<gene>
    <name evidence="9" type="ORF">R1flu_017559</name>
</gene>
<dbReference type="FunFam" id="3.10.110.10:FF:000041">
    <property type="entry name" value="Ubiquitin-conjugating enzyme E2 T"/>
    <property type="match status" value="1"/>
</dbReference>
<dbReference type="GO" id="GO:0061631">
    <property type="term" value="F:ubiquitin conjugating enzyme activity"/>
    <property type="evidence" value="ECO:0007669"/>
    <property type="project" value="UniProtKB-EC"/>
</dbReference>
<feature type="compositionally biased region" description="Polar residues" evidence="7">
    <location>
        <begin position="364"/>
        <end position="373"/>
    </location>
</feature>
<feature type="compositionally biased region" description="Basic and acidic residues" evidence="7">
    <location>
        <begin position="290"/>
        <end position="306"/>
    </location>
</feature>
<dbReference type="AlphaFoldDB" id="A0ABD1ZFP8"/>
<evidence type="ECO:0000313" key="10">
    <source>
        <dbReference type="Proteomes" id="UP001605036"/>
    </source>
</evidence>
<feature type="compositionally biased region" description="Low complexity" evidence="7">
    <location>
        <begin position="500"/>
        <end position="512"/>
    </location>
</feature>
<feature type="compositionally biased region" description="Basic and acidic residues" evidence="7">
    <location>
        <begin position="487"/>
        <end position="499"/>
    </location>
</feature>
<feature type="compositionally biased region" description="Basic residues" evidence="7">
    <location>
        <begin position="607"/>
        <end position="621"/>
    </location>
</feature>
<feature type="region of interest" description="Disordered" evidence="7">
    <location>
        <begin position="395"/>
        <end position="549"/>
    </location>
</feature>
<feature type="compositionally biased region" description="Polar residues" evidence="7">
    <location>
        <begin position="451"/>
        <end position="460"/>
    </location>
</feature>